<dbReference type="Pfam" id="PF01852">
    <property type="entry name" value="START"/>
    <property type="match status" value="1"/>
</dbReference>
<dbReference type="Proteomes" id="UP001165160">
    <property type="component" value="Unassembled WGS sequence"/>
</dbReference>
<evidence type="ECO:0000313" key="3">
    <source>
        <dbReference type="EMBL" id="GMI13356.1"/>
    </source>
</evidence>
<dbReference type="PROSITE" id="PS50020">
    <property type="entry name" value="WW_DOMAIN_2"/>
    <property type="match status" value="1"/>
</dbReference>
<feature type="compositionally biased region" description="Pro residues" evidence="1">
    <location>
        <begin position="269"/>
        <end position="278"/>
    </location>
</feature>
<dbReference type="GO" id="GO:0008289">
    <property type="term" value="F:lipid binding"/>
    <property type="evidence" value="ECO:0007669"/>
    <property type="project" value="InterPro"/>
</dbReference>
<dbReference type="EMBL" id="BRXX01000466">
    <property type="protein sequence ID" value="GMI13356.1"/>
    <property type="molecule type" value="Genomic_DNA"/>
</dbReference>
<evidence type="ECO:0000256" key="1">
    <source>
        <dbReference type="SAM" id="MobiDB-lite"/>
    </source>
</evidence>
<organism evidence="3 4">
    <name type="scientific">Triparma verrucosa</name>
    <dbReference type="NCBI Taxonomy" id="1606542"/>
    <lineage>
        <taxon>Eukaryota</taxon>
        <taxon>Sar</taxon>
        <taxon>Stramenopiles</taxon>
        <taxon>Ochrophyta</taxon>
        <taxon>Bolidophyceae</taxon>
        <taxon>Parmales</taxon>
        <taxon>Triparmaceae</taxon>
        <taxon>Triparma</taxon>
    </lineage>
</organism>
<proteinExistence type="predicted"/>
<dbReference type="InterPro" id="IPR002913">
    <property type="entry name" value="START_lipid-bd_dom"/>
</dbReference>
<reference evidence="4" key="1">
    <citation type="journal article" date="2023" name="Commun. Biol.">
        <title>Genome analysis of Parmales, the sister group of diatoms, reveals the evolutionary specialization of diatoms from phago-mixotrophs to photoautotrophs.</title>
        <authorList>
            <person name="Ban H."/>
            <person name="Sato S."/>
            <person name="Yoshikawa S."/>
            <person name="Yamada K."/>
            <person name="Nakamura Y."/>
            <person name="Ichinomiya M."/>
            <person name="Sato N."/>
            <person name="Blanc-Mathieu R."/>
            <person name="Endo H."/>
            <person name="Kuwata A."/>
            <person name="Ogata H."/>
        </authorList>
    </citation>
    <scope>NUCLEOTIDE SEQUENCE [LARGE SCALE GENOMIC DNA]</scope>
    <source>
        <strain evidence="4">NIES 3699</strain>
    </source>
</reference>
<protein>
    <recommendedName>
        <fullName evidence="2">WW domain-containing protein</fullName>
    </recommendedName>
</protein>
<keyword evidence="4" id="KW-1185">Reference proteome</keyword>
<dbReference type="AlphaFoldDB" id="A0A9W7KW21"/>
<feature type="compositionally biased region" description="Pro residues" evidence="1">
    <location>
        <begin position="250"/>
        <end position="259"/>
    </location>
</feature>
<accession>A0A9W7KW21</accession>
<dbReference type="PROSITE" id="PS01159">
    <property type="entry name" value="WW_DOMAIN_1"/>
    <property type="match status" value="1"/>
</dbReference>
<feature type="compositionally biased region" description="Basic and acidic residues" evidence="1">
    <location>
        <begin position="213"/>
        <end position="230"/>
    </location>
</feature>
<dbReference type="SUPFAM" id="SSF55961">
    <property type="entry name" value="Bet v1-like"/>
    <property type="match status" value="1"/>
</dbReference>
<evidence type="ECO:0000313" key="4">
    <source>
        <dbReference type="Proteomes" id="UP001165160"/>
    </source>
</evidence>
<feature type="region of interest" description="Disordered" evidence="1">
    <location>
        <begin position="155"/>
        <end position="297"/>
    </location>
</feature>
<evidence type="ECO:0000259" key="2">
    <source>
        <dbReference type="PROSITE" id="PS50020"/>
    </source>
</evidence>
<dbReference type="Gene3D" id="3.30.530.20">
    <property type="match status" value="1"/>
</dbReference>
<sequence>MVYTEHTKREQDGDILICSRSSEELNETTNELSVKAGRMRAYVKIGGYRLRSLEGGKTEIVYLIDMDLGGSFAIGYLYRHMAQSYLKGVVDLHRKFAEASKRDGAVPEPPPPLPFLPKALAAATNPMLAGLRNTDSSIEDGLNIEMGRMIKKKASKVDDDENILGGAGEGLRRGGGFSVRSSKFSIKSPISEKDREKLRLQQLGSFGPKKGNSWKERSEKRGVNGDDVKPSHLPTFISPPPDDEVEVKAPPLPPSIPPPSDDEDDVKAPPLPPPIPPPSDDEDGVKPPSSPPPIFSNWTRLWDEKTQEYYYQHSDGVTSTWQKPDDYV</sequence>
<dbReference type="InterPro" id="IPR023393">
    <property type="entry name" value="START-like_dom_sf"/>
</dbReference>
<comment type="caution">
    <text evidence="3">The sequence shown here is derived from an EMBL/GenBank/DDBJ whole genome shotgun (WGS) entry which is preliminary data.</text>
</comment>
<dbReference type="CDD" id="cd00201">
    <property type="entry name" value="WW"/>
    <property type="match status" value="1"/>
</dbReference>
<feature type="compositionally biased region" description="Gly residues" evidence="1">
    <location>
        <begin position="165"/>
        <end position="177"/>
    </location>
</feature>
<gene>
    <name evidence="3" type="ORF">TrVE_jg13410</name>
</gene>
<feature type="domain" description="WW" evidence="2">
    <location>
        <begin position="292"/>
        <end position="326"/>
    </location>
</feature>
<name>A0A9W7KW21_9STRA</name>
<feature type="compositionally biased region" description="Basic and acidic residues" evidence="1">
    <location>
        <begin position="190"/>
        <end position="199"/>
    </location>
</feature>
<dbReference type="InterPro" id="IPR001202">
    <property type="entry name" value="WW_dom"/>
</dbReference>